<dbReference type="Pfam" id="PF13472">
    <property type="entry name" value="Lipase_GDSL_2"/>
    <property type="match status" value="1"/>
</dbReference>
<evidence type="ECO:0000313" key="3">
    <source>
        <dbReference type="Proteomes" id="UP000177001"/>
    </source>
</evidence>
<gene>
    <name evidence="2" type="ORF">A3A91_03140</name>
</gene>
<dbReference type="InterPro" id="IPR013830">
    <property type="entry name" value="SGNH_hydro"/>
</dbReference>
<evidence type="ECO:0000259" key="1">
    <source>
        <dbReference type="Pfam" id="PF13472"/>
    </source>
</evidence>
<dbReference type="PANTHER" id="PTHR30383:SF24">
    <property type="entry name" value="THIOESTERASE 1_PROTEASE 1_LYSOPHOSPHOLIPASE L1"/>
    <property type="match status" value="1"/>
</dbReference>
<accession>A0A1F6WYJ1</accession>
<protein>
    <recommendedName>
        <fullName evidence="1">SGNH hydrolase-type esterase domain-containing protein</fullName>
    </recommendedName>
</protein>
<sequence length="204" mass="22200">MKKIITIVFVVILVTGTLFFIFKKSPKITNYPGKGKTIIAFGDSLVKGNGATTGNDFSSVLSRLLGVPIINMGIPGNTSADGLSRLESVNIEDPKIVMILFGGNDFLQKVKVEETFKNLDDIVVKIQNSGAVVILLGIKGGLLSDQYNEYFEDIAQNRGTFYVPNVLSGLIGHSEYMSDAIHPNDAGYKKIAEKIYPVLQKALK</sequence>
<dbReference type="AlphaFoldDB" id="A0A1F6WYJ1"/>
<dbReference type="PANTHER" id="PTHR30383">
    <property type="entry name" value="THIOESTERASE 1/PROTEASE 1/LYSOPHOSPHOLIPASE L1"/>
    <property type="match status" value="1"/>
</dbReference>
<proteinExistence type="predicted"/>
<dbReference type="InterPro" id="IPR036514">
    <property type="entry name" value="SGNH_hydro_sf"/>
</dbReference>
<evidence type="ECO:0000313" key="2">
    <source>
        <dbReference type="EMBL" id="OGI86844.1"/>
    </source>
</evidence>
<dbReference type="Gene3D" id="3.40.50.1110">
    <property type="entry name" value="SGNH hydrolase"/>
    <property type="match status" value="1"/>
</dbReference>
<feature type="domain" description="SGNH hydrolase-type esterase" evidence="1">
    <location>
        <begin position="40"/>
        <end position="189"/>
    </location>
</feature>
<name>A0A1F6WYJ1_9BACT</name>
<dbReference type="SUPFAM" id="SSF52266">
    <property type="entry name" value="SGNH hydrolase"/>
    <property type="match status" value="1"/>
</dbReference>
<dbReference type="Proteomes" id="UP000177001">
    <property type="component" value="Unassembled WGS sequence"/>
</dbReference>
<comment type="caution">
    <text evidence="2">The sequence shown here is derived from an EMBL/GenBank/DDBJ whole genome shotgun (WGS) entry which is preliminary data.</text>
</comment>
<dbReference type="EMBL" id="MFUR01000009">
    <property type="protein sequence ID" value="OGI86844.1"/>
    <property type="molecule type" value="Genomic_DNA"/>
</dbReference>
<dbReference type="GO" id="GO:0004622">
    <property type="term" value="F:phosphatidylcholine lysophospholipase activity"/>
    <property type="evidence" value="ECO:0007669"/>
    <property type="project" value="TreeGrafter"/>
</dbReference>
<reference evidence="2 3" key="1">
    <citation type="journal article" date="2016" name="Nat. Commun.">
        <title>Thousands of microbial genomes shed light on interconnected biogeochemical processes in an aquifer system.</title>
        <authorList>
            <person name="Anantharaman K."/>
            <person name="Brown C.T."/>
            <person name="Hug L.A."/>
            <person name="Sharon I."/>
            <person name="Castelle C.J."/>
            <person name="Probst A.J."/>
            <person name="Thomas B.C."/>
            <person name="Singh A."/>
            <person name="Wilkins M.J."/>
            <person name="Karaoz U."/>
            <person name="Brodie E.L."/>
            <person name="Williams K.H."/>
            <person name="Hubbard S.S."/>
            <person name="Banfield J.F."/>
        </authorList>
    </citation>
    <scope>NUCLEOTIDE SEQUENCE [LARGE SCALE GENOMIC DNA]</scope>
</reference>
<organism evidence="2 3">
    <name type="scientific">Candidatus Nomurabacteria bacterium RIFCSPLOWO2_01_FULL_36_16</name>
    <dbReference type="NCBI Taxonomy" id="1801767"/>
    <lineage>
        <taxon>Bacteria</taxon>
        <taxon>Candidatus Nomuraibacteriota</taxon>
    </lineage>
</organism>
<dbReference type="InterPro" id="IPR051532">
    <property type="entry name" value="Ester_Hydrolysis_Enzymes"/>
</dbReference>